<comment type="similarity">
    <text evidence="5">Belongs to the SAT4 family.</text>
</comment>
<feature type="transmembrane region" description="Helical" evidence="7">
    <location>
        <begin position="103"/>
        <end position="124"/>
    </location>
</feature>
<evidence type="ECO:0000256" key="6">
    <source>
        <dbReference type="SAM" id="MobiDB-lite"/>
    </source>
</evidence>
<feature type="transmembrane region" description="Helical" evidence="7">
    <location>
        <begin position="50"/>
        <end position="70"/>
    </location>
</feature>
<protein>
    <recommendedName>
        <fullName evidence="8">Rhodopsin domain-containing protein</fullName>
    </recommendedName>
</protein>
<dbReference type="GO" id="GO:0016020">
    <property type="term" value="C:membrane"/>
    <property type="evidence" value="ECO:0007669"/>
    <property type="project" value="UniProtKB-SubCell"/>
</dbReference>
<comment type="caution">
    <text evidence="9">The sequence shown here is derived from an EMBL/GenBank/DDBJ whole genome shotgun (WGS) entry which is preliminary data.</text>
</comment>
<proteinExistence type="inferred from homology"/>
<evidence type="ECO:0000259" key="8">
    <source>
        <dbReference type="Pfam" id="PF20684"/>
    </source>
</evidence>
<gene>
    <name evidence="9" type="ORF">HO173_012106</name>
</gene>
<feature type="compositionally biased region" description="Polar residues" evidence="6">
    <location>
        <begin position="297"/>
        <end position="308"/>
    </location>
</feature>
<evidence type="ECO:0000313" key="10">
    <source>
        <dbReference type="Proteomes" id="UP000578531"/>
    </source>
</evidence>
<keyword evidence="2 7" id="KW-0812">Transmembrane</keyword>
<dbReference type="AlphaFoldDB" id="A0A8H6CQV3"/>
<dbReference type="PANTHER" id="PTHR33048">
    <property type="entry name" value="PTH11-LIKE INTEGRAL MEMBRANE PROTEIN (AFU_ORTHOLOGUE AFUA_5G11245)"/>
    <property type="match status" value="1"/>
</dbReference>
<dbReference type="Proteomes" id="UP000578531">
    <property type="component" value="Unassembled WGS sequence"/>
</dbReference>
<dbReference type="GeneID" id="59293743"/>
<feature type="transmembrane region" description="Helical" evidence="7">
    <location>
        <begin position="217"/>
        <end position="239"/>
    </location>
</feature>
<dbReference type="InterPro" id="IPR052337">
    <property type="entry name" value="SAT4-like"/>
</dbReference>
<evidence type="ECO:0000256" key="4">
    <source>
        <dbReference type="ARBA" id="ARBA00023136"/>
    </source>
</evidence>
<evidence type="ECO:0000256" key="2">
    <source>
        <dbReference type="ARBA" id="ARBA00022692"/>
    </source>
</evidence>
<evidence type="ECO:0000313" key="9">
    <source>
        <dbReference type="EMBL" id="KAF6227666.1"/>
    </source>
</evidence>
<name>A0A8H6CQV3_9LECA</name>
<dbReference type="OrthoDB" id="10017208at2759"/>
<dbReference type="Pfam" id="PF20684">
    <property type="entry name" value="Fung_rhodopsin"/>
    <property type="match status" value="1"/>
</dbReference>
<dbReference type="InterPro" id="IPR049326">
    <property type="entry name" value="Rhodopsin_dom_fungi"/>
</dbReference>
<organism evidence="9 10">
    <name type="scientific">Letharia columbiana</name>
    <dbReference type="NCBI Taxonomy" id="112416"/>
    <lineage>
        <taxon>Eukaryota</taxon>
        <taxon>Fungi</taxon>
        <taxon>Dikarya</taxon>
        <taxon>Ascomycota</taxon>
        <taxon>Pezizomycotina</taxon>
        <taxon>Lecanoromycetes</taxon>
        <taxon>OSLEUM clade</taxon>
        <taxon>Lecanoromycetidae</taxon>
        <taxon>Lecanorales</taxon>
        <taxon>Lecanorineae</taxon>
        <taxon>Parmeliaceae</taxon>
        <taxon>Letharia</taxon>
    </lineage>
</organism>
<accession>A0A8H6CQV3</accession>
<keyword evidence="3 7" id="KW-1133">Transmembrane helix</keyword>
<comment type="subcellular location">
    <subcellularLocation>
        <location evidence="1">Membrane</location>
        <topology evidence="1">Multi-pass membrane protein</topology>
    </subcellularLocation>
</comment>
<feature type="transmembrane region" description="Helical" evidence="7">
    <location>
        <begin position="182"/>
        <end position="205"/>
    </location>
</feature>
<evidence type="ECO:0000256" key="7">
    <source>
        <dbReference type="SAM" id="Phobius"/>
    </source>
</evidence>
<feature type="compositionally biased region" description="Polar residues" evidence="6">
    <location>
        <begin position="328"/>
        <end position="338"/>
    </location>
</feature>
<evidence type="ECO:0000256" key="3">
    <source>
        <dbReference type="ARBA" id="ARBA00022989"/>
    </source>
</evidence>
<evidence type="ECO:0000256" key="1">
    <source>
        <dbReference type="ARBA" id="ARBA00004141"/>
    </source>
</evidence>
<dbReference type="EMBL" id="JACCJC010000083">
    <property type="protein sequence ID" value="KAF6227666.1"/>
    <property type="molecule type" value="Genomic_DNA"/>
</dbReference>
<feature type="domain" description="Rhodopsin" evidence="8">
    <location>
        <begin position="38"/>
        <end position="281"/>
    </location>
</feature>
<feature type="transmembrane region" description="Helical" evidence="7">
    <location>
        <begin position="251"/>
        <end position="273"/>
    </location>
</feature>
<dbReference type="PANTHER" id="PTHR33048:SF47">
    <property type="entry name" value="INTEGRAL MEMBRANE PROTEIN-RELATED"/>
    <property type="match status" value="1"/>
</dbReference>
<reference evidence="9 10" key="1">
    <citation type="journal article" date="2020" name="Genomics">
        <title>Complete, high-quality genomes from long-read metagenomic sequencing of two wolf lichen thalli reveals enigmatic genome architecture.</title>
        <authorList>
            <person name="McKenzie S.K."/>
            <person name="Walston R.F."/>
            <person name="Allen J.L."/>
        </authorList>
    </citation>
    <scope>NUCLEOTIDE SEQUENCE [LARGE SCALE GENOMIC DNA]</scope>
    <source>
        <strain evidence="9">WasteWater2</strain>
    </source>
</reference>
<feature type="region of interest" description="Disordered" evidence="6">
    <location>
        <begin position="294"/>
        <end position="351"/>
    </location>
</feature>
<keyword evidence="10" id="KW-1185">Reference proteome</keyword>
<evidence type="ECO:0000256" key="5">
    <source>
        <dbReference type="ARBA" id="ARBA00038359"/>
    </source>
</evidence>
<feature type="transmembrane region" description="Helical" evidence="7">
    <location>
        <begin position="20"/>
        <end position="38"/>
    </location>
</feature>
<keyword evidence="4 7" id="KW-0472">Membrane</keyword>
<sequence>MSLLPVTLPPSELIRSRSAEVIGASVPLLFLPTAAVALRLLSRWISRAGFWWDDLTIVLACILCWGPNIVDLVSLHYGFGRHIEVLGLGGSLRWFKILYSFEFLYTLAMASVKYSIILFQYRIFPIVQFRRILSWCNYFVVCLTISCVIVSVFQCVPIHAFWDTMAGTLAAESGGRCIDVELYFLIAGSLNAATDFVLLALPIPILWRLRTSQTQKLILTGIFTVGLAVCAVSVTRLIILHQYGKREDITWYYVPIAIWTAAEPSIAVVSACLPSLRPLFVRVVWGGAHRPKPPTYPSTSRYGSNSLRKSPYGDGSFNRLQESDRSGNHGSPWTNHNVNVYGGRRSGDAESDEFELRNQAHLETPMNRIRAKTTVVLTISERVDFQDDLF</sequence>
<feature type="transmembrane region" description="Helical" evidence="7">
    <location>
        <begin position="136"/>
        <end position="162"/>
    </location>
</feature>
<dbReference type="RefSeq" id="XP_037159157.1">
    <property type="nucleotide sequence ID" value="XM_037313979.1"/>
</dbReference>